<feature type="compositionally biased region" description="Basic and acidic residues" evidence="1">
    <location>
        <begin position="103"/>
        <end position="114"/>
    </location>
</feature>
<name>A0A0A9X6Q0_LYGHE</name>
<sequence>EEGFHRNDMKKENRELNANHPPREEHNSVSRQETRKKQEENTVRIGKSKIQNLDKNKYQKNGGQHVEHASKGPMDRPEQKEQELNSKNNNNMKIRSQTNKKSRTGDRENQNGKM</sequence>
<gene>
    <name evidence="2" type="ORF">CM83_105949</name>
</gene>
<protein>
    <submittedName>
        <fullName evidence="2">Uncharacterized protein</fullName>
    </submittedName>
</protein>
<dbReference type="EMBL" id="GBHO01030839">
    <property type="protein sequence ID" value="JAG12765.1"/>
    <property type="molecule type" value="Transcribed_RNA"/>
</dbReference>
<evidence type="ECO:0000313" key="2">
    <source>
        <dbReference type="EMBL" id="JAG12765.1"/>
    </source>
</evidence>
<feature type="compositionally biased region" description="Basic and acidic residues" evidence="1">
    <location>
        <begin position="65"/>
        <end position="84"/>
    </location>
</feature>
<feature type="non-terminal residue" evidence="2">
    <location>
        <position position="114"/>
    </location>
</feature>
<reference evidence="2" key="1">
    <citation type="journal article" date="2014" name="PLoS ONE">
        <title>Transcriptome-Based Identification of ABC Transporters in the Western Tarnished Plant Bug Lygus hesperus.</title>
        <authorList>
            <person name="Hull J.J."/>
            <person name="Chaney K."/>
            <person name="Geib S.M."/>
            <person name="Fabrick J.A."/>
            <person name="Brent C.S."/>
            <person name="Walsh D."/>
            <person name="Lavine L.C."/>
        </authorList>
    </citation>
    <scope>NUCLEOTIDE SEQUENCE</scope>
</reference>
<organism evidence="2">
    <name type="scientific">Lygus hesperus</name>
    <name type="common">Western plant bug</name>
    <dbReference type="NCBI Taxonomy" id="30085"/>
    <lineage>
        <taxon>Eukaryota</taxon>
        <taxon>Metazoa</taxon>
        <taxon>Ecdysozoa</taxon>
        <taxon>Arthropoda</taxon>
        <taxon>Hexapoda</taxon>
        <taxon>Insecta</taxon>
        <taxon>Pterygota</taxon>
        <taxon>Neoptera</taxon>
        <taxon>Paraneoptera</taxon>
        <taxon>Hemiptera</taxon>
        <taxon>Heteroptera</taxon>
        <taxon>Panheteroptera</taxon>
        <taxon>Cimicomorpha</taxon>
        <taxon>Miridae</taxon>
        <taxon>Mirini</taxon>
        <taxon>Lygus</taxon>
    </lineage>
</organism>
<evidence type="ECO:0000256" key="1">
    <source>
        <dbReference type="SAM" id="MobiDB-lite"/>
    </source>
</evidence>
<feature type="region of interest" description="Disordered" evidence="1">
    <location>
        <begin position="1"/>
        <end position="114"/>
    </location>
</feature>
<dbReference type="AlphaFoldDB" id="A0A0A9X6Q0"/>
<reference evidence="2" key="2">
    <citation type="submission" date="2014-07" db="EMBL/GenBank/DDBJ databases">
        <authorList>
            <person name="Hull J."/>
        </authorList>
    </citation>
    <scope>NUCLEOTIDE SEQUENCE</scope>
</reference>
<feature type="compositionally biased region" description="Basic and acidic residues" evidence="1">
    <location>
        <begin position="1"/>
        <end position="42"/>
    </location>
</feature>
<feature type="non-terminal residue" evidence="2">
    <location>
        <position position="1"/>
    </location>
</feature>
<proteinExistence type="predicted"/>
<feature type="compositionally biased region" description="Polar residues" evidence="1">
    <location>
        <begin position="85"/>
        <end position="99"/>
    </location>
</feature>
<accession>A0A0A9X6Q0</accession>